<organism evidence="2 3">
    <name type="scientific">Paenibacillus ehimensis</name>
    <dbReference type="NCBI Taxonomy" id="79264"/>
    <lineage>
        <taxon>Bacteria</taxon>
        <taxon>Bacillati</taxon>
        <taxon>Bacillota</taxon>
        <taxon>Bacilli</taxon>
        <taxon>Bacillales</taxon>
        <taxon>Paenibacillaceae</taxon>
        <taxon>Paenibacillus</taxon>
    </lineage>
</organism>
<proteinExistence type="predicted"/>
<dbReference type="InterPro" id="IPR038501">
    <property type="entry name" value="Spore_GerAC_C_sf"/>
</dbReference>
<accession>A0ABT8V908</accession>
<dbReference type="Pfam" id="PF05504">
    <property type="entry name" value="Spore_GerAC"/>
    <property type="match status" value="1"/>
</dbReference>
<evidence type="ECO:0000259" key="1">
    <source>
        <dbReference type="Pfam" id="PF05504"/>
    </source>
</evidence>
<evidence type="ECO:0000313" key="2">
    <source>
        <dbReference type="EMBL" id="MDO3677197.1"/>
    </source>
</evidence>
<sequence>MNEYEKALENEVNTAVKRLIRKLISRGVDPIGFGLRYRADRTTTEEEWRRWQAGYRGLPVEVSTRVHIEGTGVLK</sequence>
<gene>
    <name evidence="2" type="ORF">Q3C12_09285</name>
</gene>
<dbReference type="InterPro" id="IPR046953">
    <property type="entry name" value="Spore_GerAC-like_C"/>
</dbReference>
<protein>
    <submittedName>
        <fullName evidence="2">Ger(X)C family spore germination C-terminal domain-containing protein</fullName>
    </submittedName>
</protein>
<name>A0ABT8V908_9BACL</name>
<dbReference type="Proteomes" id="UP001168883">
    <property type="component" value="Unassembled WGS sequence"/>
</dbReference>
<keyword evidence="3" id="KW-1185">Reference proteome</keyword>
<comment type="caution">
    <text evidence="2">The sequence shown here is derived from an EMBL/GenBank/DDBJ whole genome shotgun (WGS) entry which is preliminary data.</text>
</comment>
<evidence type="ECO:0000313" key="3">
    <source>
        <dbReference type="Proteomes" id="UP001168883"/>
    </source>
</evidence>
<dbReference type="Gene3D" id="3.30.300.210">
    <property type="entry name" value="Nutrient germinant receptor protein C, domain 3"/>
    <property type="match status" value="1"/>
</dbReference>
<feature type="domain" description="Spore germination GerAC-like C-terminal" evidence="1">
    <location>
        <begin position="2"/>
        <end position="72"/>
    </location>
</feature>
<dbReference type="RefSeq" id="WP_302878043.1">
    <property type="nucleotide sequence ID" value="NZ_JAUMKJ010000009.1"/>
</dbReference>
<dbReference type="EMBL" id="JAUMKJ010000009">
    <property type="protein sequence ID" value="MDO3677197.1"/>
    <property type="molecule type" value="Genomic_DNA"/>
</dbReference>
<reference evidence="2" key="1">
    <citation type="submission" date="2023-07" db="EMBL/GenBank/DDBJ databases">
        <authorList>
            <person name="Aktuganov G."/>
            <person name="Boyko T."/>
            <person name="Delegan Y."/>
            <person name="Galimzianova N."/>
            <person name="Gilvanova E."/>
            <person name="Korobov V."/>
            <person name="Kuzmina L."/>
            <person name="Melentiev A."/>
            <person name="Milman P."/>
            <person name="Ryabova A."/>
            <person name="Stupak E."/>
            <person name="Yasakov T."/>
            <person name="Zharikova N."/>
            <person name="Zhurenko E."/>
        </authorList>
    </citation>
    <scope>NUCLEOTIDE SEQUENCE</scope>
    <source>
        <strain evidence="2">IB-739</strain>
    </source>
</reference>